<evidence type="ECO:0000313" key="3">
    <source>
        <dbReference type="EMBL" id="KAF7295406.1"/>
    </source>
</evidence>
<dbReference type="GO" id="GO:0016787">
    <property type="term" value="F:hydrolase activity"/>
    <property type="evidence" value="ECO:0007669"/>
    <property type="project" value="UniProtKB-KW"/>
</dbReference>
<dbReference type="EMBL" id="JACAZF010000009">
    <property type="protein sequence ID" value="KAF7295406.1"/>
    <property type="molecule type" value="Genomic_DNA"/>
</dbReference>
<evidence type="ECO:0000256" key="2">
    <source>
        <dbReference type="SAM" id="Phobius"/>
    </source>
</evidence>
<feature type="region of interest" description="Disordered" evidence="1">
    <location>
        <begin position="366"/>
        <end position="390"/>
    </location>
</feature>
<proteinExistence type="predicted"/>
<accession>A0A8H6SAZ9</accession>
<gene>
    <name evidence="3" type="ORF">MIND_01080200</name>
</gene>
<dbReference type="GeneID" id="59349891"/>
<organism evidence="3 4">
    <name type="scientific">Mycena indigotica</name>
    <dbReference type="NCBI Taxonomy" id="2126181"/>
    <lineage>
        <taxon>Eukaryota</taxon>
        <taxon>Fungi</taxon>
        <taxon>Dikarya</taxon>
        <taxon>Basidiomycota</taxon>
        <taxon>Agaricomycotina</taxon>
        <taxon>Agaricomycetes</taxon>
        <taxon>Agaricomycetidae</taxon>
        <taxon>Agaricales</taxon>
        <taxon>Marasmiineae</taxon>
        <taxon>Mycenaceae</taxon>
        <taxon>Mycena</taxon>
    </lineage>
</organism>
<dbReference type="OrthoDB" id="2662502at2759"/>
<evidence type="ECO:0000313" key="4">
    <source>
        <dbReference type="Proteomes" id="UP000636479"/>
    </source>
</evidence>
<dbReference type="Proteomes" id="UP000636479">
    <property type="component" value="Unassembled WGS sequence"/>
</dbReference>
<dbReference type="RefSeq" id="XP_037216769.1">
    <property type="nucleotide sequence ID" value="XM_037367375.1"/>
</dbReference>
<comment type="caution">
    <text evidence="3">The sequence shown here is derived from an EMBL/GenBank/DDBJ whole genome shotgun (WGS) entry which is preliminary data.</text>
</comment>
<keyword evidence="2" id="KW-0472">Membrane</keyword>
<keyword evidence="2" id="KW-1133">Transmembrane helix</keyword>
<name>A0A8H6SAZ9_9AGAR</name>
<evidence type="ECO:0000256" key="1">
    <source>
        <dbReference type="SAM" id="MobiDB-lite"/>
    </source>
</evidence>
<keyword evidence="4" id="KW-1185">Reference proteome</keyword>
<keyword evidence="2" id="KW-0812">Transmembrane</keyword>
<dbReference type="Pfam" id="PF20414">
    <property type="entry name" value="DUF6698"/>
    <property type="match status" value="1"/>
</dbReference>
<keyword evidence="3" id="KW-0378">Hydrolase</keyword>
<sequence>MHYKLLLILLAFSKIKPKGDRSPLFASNPHHPNAFKPSSLVATIAPSSFVASIAIAPSPLIAFLALALALALAFALASAFTSSRFYPPHRNLLTRRYVVAKPSTSDPFSTTNPARPVKSVSASGRPLRRAVACFGNIATILYDAQMLEKDPYDDDETIRRMFEEEEYTLEEEDKFLDQKRADERNYEANLLLHHLLPGLAAKKATLAAEDLNAWIQTVQRGANTGRAEDFGKVTKLVANWINDDISKNVADICAFDYTPAVYETNEHGDQVLIKKHAPYLVPDDRRGRGTKHDITGALLSSVEVDWADESTRQKIDAGRQDFAPNYYVRALYAGFRGDPNDVEKGFLKSRYLLRTVSAIFLTSTEVEDGDDDSENQPPAKKPTKKRSSTRKTCAELAGLNGKITGRAIAYGAVQLYLSLTTVYQWAEVYGGVSLPQMYDFLVDYFEEPAPNSAARKRVDDLLQWWNTRLFKTHAASASTYRPSRNSRAALRAQRAALEPSNRE</sequence>
<dbReference type="AlphaFoldDB" id="A0A8H6SAZ9"/>
<protein>
    <submittedName>
        <fullName evidence="3">Alpha beta-hydrolase</fullName>
    </submittedName>
</protein>
<feature type="transmembrane region" description="Helical" evidence="2">
    <location>
        <begin position="60"/>
        <end position="80"/>
    </location>
</feature>
<reference evidence="3" key="1">
    <citation type="submission" date="2020-05" db="EMBL/GenBank/DDBJ databases">
        <title>Mycena genomes resolve the evolution of fungal bioluminescence.</title>
        <authorList>
            <person name="Tsai I.J."/>
        </authorList>
    </citation>
    <scope>NUCLEOTIDE SEQUENCE</scope>
    <source>
        <strain evidence="3">171206Taipei</strain>
    </source>
</reference>
<dbReference type="InterPro" id="IPR046521">
    <property type="entry name" value="DUF6698"/>
</dbReference>